<keyword evidence="2" id="KW-0732">Signal</keyword>
<evidence type="ECO:0000313" key="3">
    <source>
        <dbReference type="EnsemblPlants" id="OGLUM05G20500.1"/>
    </source>
</evidence>
<evidence type="ECO:0000256" key="2">
    <source>
        <dbReference type="SAM" id="SignalP"/>
    </source>
</evidence>
<dbReference type="Gramene" id="OGLUM05G20500.1">
    <property type="protein sequence ID" value="OGLUM05G20500.1"/>
    <property type="gene ID" value="OGLUM05G20500"/>
</dbReference>
<keyword evidence="4" id="KW-1185">Reference proteome</keyword>
<sequence>MPFCLLASLLLLLPPLSPSSLPPLSLLCFPRSAEPEALRRRRGRHGVDGLPHLPSPPRPSLLTPSRPPRARARPTSRWSASVSTRIEFEFVWREIGGSR</sequence>
<feature type="chain" id="PRO_5002353319" description="Secreted protein" evidence="2">
    <location>
        <begin position="20"/>
        <end position="99"/>
    </location>
</feature>
<evidence type="ECO:0000256" key="1">
    <source>
        <dbReference type="SAM" id="MobiDB-lite"/>
    </source>
</evidence>
<evidence type="ECO:0008006" key="5">
    <source>
        <dbReference type="Google" id="ProtNLM"/>
    </source>
</evidence>
<evidence type="ECO:0000313" key="4">
    <source>
        <dbReference type="Proteomes" id="UP000026961"/>
    </source>
</evidence>
<dbReference type="HOGENOM" id="CLU_2324183_0_0_1"/>
<protein>
    <recommendedName>
        <fullName evidence="5">Secreted protein</fullName>
    </recommendedName>
</protein>
<reference evidence="3" key="2">
    <citation type="submission" date="2018-05" db="EMBL/GenBank/DDBJ databases">
        <title>OgluRS3 (Oryza glumaepatula Reference Sequence Version 3).</title>
        <authorList>
            <person name="Zhang J."/>
            <person name="Kudrna D."/>
            <person name="Lee S."/>
            <person name="Talag J."/>
            <person name="Welchert J."/>
            <person name="Wing R.A."/>
        </authorList>
    </citation>
    <scope>NUCLEOTIDE SEQUENCE [LARGE SCALE GENOMIC DNA]</scope>
</reference>
<reference evidence="3" key="1">
    <citation type="submission" date="2015-04" db="UniProtKB">
        <authorList>
            <consortium name="EnsemblPlants"/>
        </authorList>
    </citation>
    <scope>IDENTIFICATION</scope>
</reference>
<dbReference type="Proteomes" id="UP000026961">
    <property type="component" value="Chromosome 5"/>
</dbReference>
<accession>A0A0E0A0C5</accession>
<feature type="signal peptide" evidence="2">
    <location>
        <begin position="1"/>
        <end position="19"/>
    </location>
</feature>
<organism evidence="3">
    <name type="scientific">Oryza glumipatula</name>
    <dbReference type="NCBI Taxonomy" id="40148"/>
    <lineage>
        <taxon>Eukaryota</taxon>
        <taxon>Viridiplantae</taxon>
        <taxon>Streptophyta</taxon>
        <taxon>Embryophyta</taxon>
        <taxon>Tracheophyta</taxon>
        <taxon>Spermatophyta</taxon>
        <taxon>Magnoliopsida</taxon>
        <taxon>Liliopsida</taxon>
        <taxon>Poales</taxon>
        <taxon>Poaceae</taxon>
        <taxon>BOP clade</taxon>
        <taxon>Oryzoideae</taxon>
        <taxon>Oryzeae</taxon>
        <taxon>Oryzinae</taxon>
        <taxon>Oryza</taxon>
    </lineage>
</organism>
<proteinExistence type="predicted"/>
<dbReference type="EnsemblPlants" id="OGLUM05G20500.1">
    <property type="protein sequence ID" value="OGLUM05G20500.1"/>
    <property type="gene ID" value="OGLUM05G20500"/>
</dbReference>
<dbReference type="AlphaFoldDB" id="A0A0E0A0C5"/>
<name>A0A0E0A0C5_9ORYZ</name>
<feature type="region of interest" description="Disordered" evidence="1">
    <location>
        <begin position="39"/>
        <end position="77"/>
    </location>
</feature>